<reference evidence="1 2" key="1">
    <citation type="submission" date="2018-06" db="EMBL/GenBank/DDBJ databases">
        <authorList>
            <consortium name="Pathogen Informatics"/>
            <person name="Doyle S."/>
        </authorList>
    </citation>
    <scope>NUCLEOTIDE SEQUENCE [LARGE SCALE GENOMIC DNA]</scope>
    <source>
        <strain evidence="1 2">NCTC5798</strain>
    </source>
</reference>
<name>A0A379UQV5_SALET</name>
<dbReference type="Proteomes" id="UP000255534">
    <property type="component" value="Unassembled WGS sequence"/>
</dbReference>
<gene>
    <name evidence="1" type="ORF">NCTC5798_01395</name>
</gene>
<dbReference type="EMBL" id="UGXK01000001">
    <property type="protein sequence ID" value="SUG70291.1"/>
    <property type="molecule type" value="Genomic_DNA"/>
</dbReference>
<evidence type="ECO:0000313" key="2">
    <source>
        <dbReference type="Proteomes" id="UP000255534"/>
    </source>
</evidence>
<dbReference type="AlphaFoldDB" id="A0A379UQV5"/>
<accession>A0A379UQV5</accession>
<organism evidence="1 2">
    <name type="scientific">Salmonella enterica I</name>
    <dbReference type="NCBI Taxonomy" id="59201"/>
    <lineage>
        <taxon>Bacteria</taxon>
        <taxon>Pseudomonadati</taxon>
        <taxon>Pseudomonadota</taxon>
        <taxon>Gammaproteobacteria</taxon>
        <taxon>Enterobacterales</taxon>
        <taxon>Enterobacteriaceae</taxon>
        <taxon>Salmonella</taxon>
    </lineage>
</organism>
<proteinExistence type="predicted"/>
<protein>
    <submittedName>
        <fullName evidence="1">Uncharacterized protein</fullName>
    </submittedName>
</protein>
<sequence length="36" mass="4300">MYDFELPENDESTLLAQKNCTLVFILFYYIIDPLVK</sequence>
<evidence type="ECO:0000313" key="1">
    <source>
        <dbReference type="EMBL" id="SUG70291.1"/>
    </source>
</evidence>